<feature type="region of interest" description="Disordered" evidence="1">
    <location>
        <begin position="1"/>
        <end position="27"/>
    </location>
</feature>
<dbReference type="EMBL" id="BTSY01000005">
    <property type="protein sequence ID" value="GMT26519.1"/>
    <property type="molecule type" value="Genomic_DNA"/>
</dbReference>
<sequence>NYRGKSTGESGLDPSRSEPLNWCEPQSSHSTSAHLCIHLETFPAREPLTAFRRKQCQSGTSAHQSLSLLEDLRYH</sequence>
<evidence type="ECO:0000256" key="1">
    <source>
        <dbReference type="SAM" id="MobiDB-lite"/>
    </source>
</evidence>
<name>A0AAV5W709_9BILA</name>
<feature type="non-terminal residue" evidence="2">
    <location>
        <position position="1"/>
    </location>
</feature>
<comment type="caution">
    <text evidence="2">The sequence shown here is derived from an EMBL/GenBank/DDBJ whole genome shotgun (WGS) entry which is preliminary data.</text>
</comment>
<keyword evidence="3" id="KW-1185">Reference proteome</keyword>
<evidence type="ECO:0000313" key="2">
    <source>
        <dbReference type="EMBL" id="GMT26519.1"/>
    </source>
</evidence>
<dbReference type="Proteomes" id="UP001432322">
    <property type="component" value="Unassembled WGS sequence"/>
</dbReference>
<accession>A0AAV5W709</accession>
<gene>
    <name evidence="2" type="ORF">PFISCL1PPCAC_17816</name>
</gene>
<reference evidence="2" key="1">
    <citation type="submission" date="2023-10" db="EMBL/GenBank/DDBJ databases">
        <title>Genome assembly of Pristionchus species.</title>
        <authorList>
            <person name="Yoshida K."/>
            <person name="Sommer R.J."/>
        </authorList>
    </citation>
    <scope>NUCLEOTIDE SEQUENCE</scope>
    <source>
        <strain evidence="2">RS5133</strain>
    </source>
</reference>
<proteinExistence type="predicted"/>
<feature type="non-terminal residue" evidence="2">
    <location>
        <position position="75"/>
    </location>
</feature>
<protein>
    <submittedName>
        <fullName evidence="2">Uncharacterized protein</fullName>
    </submittedName>
</protein>
<dbReference type="AlphaFoldDB" id="A0AAV5W709"/>
<organism evidence="2 3">
    <name type="scientific">Pristionchus fissidentatus</name>
    <dbReference type="NCBI Taxonomy" id="1538716"/>
    <lineage>
        <taxon>Eukaryota</taxon>
        <taxon>Metazoa</taxon>
        <taxon>Ecdysozoa</taxon>
        <taxon>Nematoda</taxon>
        <taxon>Chromadorea</taxon>
        <taxon>Rhabditida</taxon>
        <taxon>Rhabditina</taxon>
        <taxon>Diplogasteromorpha</taxon>
        <taxon>Diplogasteroidea</taxon>
        <taxon>Neodiplogasteridae</taxon>
        <taxon>Pristionchus</taxon>
    </lineage>
</organism>
<evidence type="ECO:0000313" key="3">
    <source>
        <dbReference type="Proteomes" id="UP001432322"/>
    </source>
</evidence>